<feature type="transmembrane region" description="Helical" evidence="1">
    <location>
        <begin position="15"/>
        <end position="31"/>
    </location>
</feature>
<accession>A0A6C0LWU8</accession>
<evidence type="ECO:0000256" key="1">
    <source>
        <dbReference type="SAM" id="Phobius"/>
    </source>
</evidence>
<dbReference type="EMBL" id="MN740584">
    <property type="protein sequence ID" value="QHU35239.1"/>
    <property type="molecule type" value="Genomic_DNA"/>
</dbReference>
<sequence length="647" mass="76291">MNEFSLYLGTLVEKFMNFGSYIFGLSANFFYQKFIKKFTSIPEKSNIKESITSKYIELTILNLKIDKNIPNYVNFIFVPKCIIYLFLFKKKPLVLYKFFNIKIYINSNVLNNPTKIIPQHFNNSILNNIHSMINQGYGLVNNITSIFLNNQKIIFENSKIVFNDFEILLKKHYIHIYNNKITSLCKSITINYNEIELIKIKSMKNIIGNKIECYISNILVKITEKLDFENLIDFIKNIEFESSNNTLQFFIAIENVNVKIINKNYMLLSINDIQSDLTKFICSNVIKIKCFKKNILRIDKPIYYFNSNQLECDNFNMNIFKSTGHKILLSLNKYIKKQKIDIIKPIIKKFNLDIKKDYINTLKSNFQTIIPNTNKIDYFPNNLEKSFMVKSNNITNSTFVKKNNNNIKFKIFIRKSEILVTNNQISKALFINENIILNLISKNNFIITNTNLIIKYNDADVLKKVSSNKKVYINMNYNSGKLIVRIGYTYFNIMTEFFKMISDVVHKNTTSLMKLMYYNYDKNTVINNFSIKYFKLDPIMMNVFYYPKTCNYYNLFQGNFGEMYRIVNYKDVKLNTKCVIIHYPYNISMIFKKIIKIWLDDISANQKENILAGTTLDKMVKNPKNYLRSFFSSVEKLVSISSDLVNK</sequence>
<keyword evidence="1" id="KW-1133">Transmembrane helix</keyword>
<proteinExistence type="predicted"/>
<feature type="transmembrane region" description="Helical" evidence="1">
    <location>
        <begin position="69"/>
        <end position="88"/>
    </location>
</feature>
<reference evidence="2" key="1">
    <citation type="journal article" date="2020" name="Nature">
        <title>Giant virus diversity and host interactions through global metagenomics.</title>
        <authorList>
            <person name="Schulz F."/>
            <person name="Roux S."/>
            <person name="Paez-Espino D."/>
            <person name="Jungbluth S."/>
            <person name="Walsh D.A."/>
            <person name="Denef V.J."/>
            <person name="McMahon K.D."/>
            <person name="Konstantinidis K.T."/>
            <person name="Eloe-Fadrosh E.A."/>
            <person name="Kyrpides N.C."/>
            <person name="Woyke T."/>
        </authorList>
    </citation>
    <scope>NUCLEOTIDE SEQUENCE</scope>
    <source>
        <strain evidence="2">GVMAG-S-1017745-26</strain>
    </source>
</reference>
<keyword evidence="1" id="KW-0812">Transmembrane</keyword>
<keyword evidence="1" id="KW-0472">Membrane</keyword>
<name>A0A6C0LWU8_9ZZZZ</name>
<organism evidence="2">
    <name type="scientific">viral metagenome</name>
    <dbReference type="NCBI Taxonomy" id="1070528"/>
    <lineage>
        <taxon>unclassified sequences</taxon>
        <taxon>metagenomes</taxon>
        <taxon>organismal metagenomes</taxon>
    </lineage>
</organism>
<dbReference type="AlphaFoldDB" id="A0A6C0LWU8"/>
<protein>
    <submittedName>
        <fullName evidence="2">Uncharacterized protein</fullName>
    </submittedName>
</protein>
<evidence type="ECO:0000313" key="2">
    <source>
        <dbReference type="EMBL" id="QHU35239.1"/>
    </source>
</evidence>